<feature type="chain" id="PRO_5032917342" evidence="2">
    <location>
        <begin position="27"/>
        <end position="129"/>
    </location>
</feature>
<proteinExistence type="predicted"/>
<dbReference type="PANTHER" id="PTHR33881:SF17">
    <property type="entry name" value="EGF-LIKE DOMAIN-CONTAINING PROTEIN"/>
    <property type="match status" value="1"/>
</dbReference>
<feature type="region of interest" description="Disordered" evidence="1">
    <location>
        <begin position="98"/>
        <end position="118"/>
    </location>
</feature>
<dbReference type="OrthoDB" id="1914642at2759"/>
<keyword evidence="4" id="KW-1185">Reference proteome</keyword>
<evidence type="ECO:0000256" key="1">
    <source>
        <dbReference type="SAM" id="MobiDB-lite"/>
    </source>
</evidence>
<dbReference type="AlphaFoldDB" id="A0A843W4J1"/>
<accession>A0A843W4J1</accession>
<evidence type="ECO:0000313" key="4">
    <source>
        <dbReference type="Proteomes" id="UP000652761"/>
    </source>
</evidence>
<dbReference type="EMBL" id="NMUH01003172">
    <property type="protein sequence ID" value="MQM04189.1"/>
    <property type="molecule type" value="Genomic_DNA"/>
</dbReference>
<feature type="signal peptide" evidence="2">
    <location>
        <begin position="1"/>
        <end position="26"/>
    </location>
</feature>
<feature type="compositionally biased region" description="Pro residues" evidence="1">
    <location>
        <begin position="102"/>
        <end position="112"/>
    </location>
</feature>
<comment type="caution">
    <text evidence="3">The sequence shown here is derived from an EMBL/GenBank/DDBJ whole genome shotgun (WGS) entry which is preliminary data.</text>
</comment>
<evidence type="ECO:0000256" key="2">
    <source>
        <dbReference type="SAM" id="SignalP"/>
    </source>
</evidence>
<evidence type="ECO:0000313" key="3">
    <source>
        <dbReference type="EMBL" id="MQM04189.1"/>
    </source>
</evidence>
<sequence length="129" mass="14091">MGRRAVILLLAVQAILLSLHPRSAAADWLGPVASPFFKGLCESVECGKGRCRTDSSRMLGYVCECDAGWTKLDDRFQQLPCVIPNCTLNYECSNRTAAAPAPSLPPLPPPSDHPLWDRNSSCPRILILN</sequence>
<dbReference type="SMR" id="A0A843W4J1"/>
<name>A0A843W4J1_COLES</name>
<gene>
    <name evidence="3" type="ORF">Taro_036981</name>
</gene>
<dbReference type="Proteomes" id="UP000652761">
    <property type="component" value="Unassembled WGS sequence"/>
</dbReference>
<dbReference type="PANTHER" id="PTHR33881">
    <property type="entry name" value="NEUROGENIC LOCUS NOTCH-LIKE PROTEIN"/>
    <property type="match status" value="1"/>
</dbReference>
<organism evidence="3 4">
    <name type="scientific">Colocasia esculenta</name>
    <name type="common">Wild taro</name>
    <name type="synonym">Arum esculentum</name>
    <dbReference type="NCBI Taxonomy" id="4460"/>
    <lineage>
        <taxon>Eukaryota</taxon>
        <taxon>Viridiplantae</taxon>
        <taxon>Streptophyta</taxon>
        <taxon>Embryophyta</taxon>
        <taxon>Tracheophyta</taxon>
        <taxon>Spermatophyta</taxon>
        <taxon>Magnoliopsida</taxon>
        <taxon>Liliopsida</taxon>
        <taxon>Araceae</taxon>
        <taxon>Aroideae</taxon>
        <taxon>Colocasieae</taxon>
        <taxon>Colocasia</taxon>
    </lineage>
</organism>
<reference evidence="3" key="1">
    <citation type="submission" date="2017-07" db="EMBL/GenBank/DDBJ databases">
        <title>Taro Niue Genome Assembly and Annotation.</title>
        <authorList>
            <person name="Atibalentja N."/>
            <person name="Keating K."/>
            <person name="Fields C.J."/>
        </authorList>
    </citation>
    <scope>NUCLEOTIDE SEQUENCE</scope>
    <source>
        <strain evidence="3">Niue_2</strain>
        <tissue evidence="3">Leaf</tissue>
    </source>
</reference>
<keyword evidence="2" id="KW-0732">Signal</keyword>
<protein>
    <submittedName>
        <fullName evidence="3">Uncharacterized protein</fullName>
    </submittedName>
</protein>